<protein>
    <submittedName>
        <fullName evidence="12">Sugar porter (SP) family MFS transporter</fullName>
    </submittedName>
</protein>
<feature type="domain" description="Major facilitator superfamily (MFS) profile" evidence="11">
    <location>
        <begin position="25"/>
        <end position="472"/>
    </location>
</feature>
<evidence type="ECO:0000256" key="7">
    <source>
        <dbReference type="ARBA" id="ARBA00022989"/>
    </source>
</evidence>
<accession>A0A2T0ZXV8</accession>
<reference evidence="12 13" key="1">
    <citation type="submission" date="2018-03" db="EMBL/GenBank/DDBJ databases">
        <title>Genomic Encyclopedia of Archaeal and Bacterial Type Strains, Phase II (KMG-II): from individual species to whole genera.</title>
        <authorList>
            <person name="Goeker M."/>
        </authorList>
    </citation>
    <scope>NUCLEOTIDE SEQUENCE [LARGE SCALE GENOMIC DNA]</scope>
    <source>
        <strain evidence="12 13">DSM 100065</strain>
    </source>
</reference>
<evidence type="ECO:0000256" key="6">
    <source>
        <dbReference type="ARBA" id="ARBA00022692"/>
    </source>
</evidence>
<evidence type="ECO:0000256" key="8">
    <source>
        <dbReference type="ARBA" id="ARBA00023136"/>
    </source>
</evidence>
<keyword evidence="3 9" id="KW-0813">Transport</keyword>
<dbReference type="InterPro" id="IPR047984">
    <property type="entry name" value="XylE-like"/>
</dbReference>
<dbReference type="PANTHER" id="PTHR48020">
    <property type="entry name" value="PROTON MYO-INOSITOL COTRANSPORTER"/>
    <property type="match status" value="1"/>
</dbReference>
<keyword evidence="7 10" id="KW-1133">Transmembrane helix</keyword>
<evidence type="ECO:0000256" key="9">
    <source>
        <dbReference type="RuleBase" id="RU003346"/>
    </source>
</evidence>
<dbReference type="AlphaFoldDB" id="A0A2T0ZXV8"/>
<dbReference type="Gene3D" id="1.20.1250.20">
    <property type="entry name" value="MFS general substrate transporter like domains"/>
    <property type="match status" value="2"/>
</dbReference>
<feature type="transmembrane region" description="Helical" evidence="10">
    <location>
        <begin position="149"/>
        <end position="174"/>
    </location>
</feature>
<feature type="transmembrane region" description="Helical" evidence="10">
    <location>
        <begin position="58"/>
        <end position="79"/>
    </location>
</feature>
<evidence type="ECO:0000256" key="3">
    <source>
        <dbReference type="ARBA" id="ARBA00022448"/>
    </source>
</evidence>
<dbReference type="PANTHER" id="PTHR48020:SF12">
    <property type="entry name" value="PROTON MYO-INOSITOL COTRANSPORTER"/>
    <property type="match status" value="1"/>
</dbReference>
<dbReference type="SUPFAM" id="SSF103473">
    <property type="entry name" value="MFS general substrate transporter"/>
    <property type="match status" value="1"/>
</dbReference>
<evidence type="ECO:0000256" key="2">
    <source>
        <dbReference type="ARBA" id="ARBA00010992"/>
    </source>
</evidence>
<sequence length="497" mass="52585">MALEEEYGSSSADAASHHRGKVIMLAVAAAVGGFLFGFDSSVINGAVDAIAGHFALSAFVKGLVVAIALLGSAVGAWLAGGWADRWGRTRVMVIGAVLFALSAVGSSFPFAAWDLAFWRVVGGVGIGIASVIAPAYIAEIAPAAIRGRLGSLQQLAIVLGIFVALLSDAFFLNAAGTDSTGEKNAQNIVLGLQAWQWMFLVGVIPAIVYGILALQIPESPRFLVAKGRMREALKVLHTTVGDEAEQKAAEIKETLDTEHQPTMKDIRGPAFGLMPIVWVGIALSAFQQLVGINVIFYYSTTLWSSVGFSKEDSALISVFTSVLNILVTLVAIALVDKIGRKRLLLIGSAGMAISLGLATVAFTQSSIDSSGAVHLGNPWGLLALIGANMFVVFFGATWGPVVWVLLGEMFPNKIRAAALSVAAAAQWICNFLITVSFPVMSEKLGLPVTYGFYVLCAVLSFIFVKTKVVETRGLELEEMGTGKLAEPIVRRSRARHS</sequence>
<keyword evidence="5" id="KW-0762">Sugar transport</keyword>
<feature type="transmembrane region" description="Helical" evidence="10">
    <location>
        <begin position="444"/>
        <end position="464"/>
    </location>
</feature>
<feature type="transmembrane region" description="Helical" evidence="10">
    <location>
        <begin position="273"/>
        <end position="298"/>
    </location>
</feature>
<feature type="transmembrane region" description="Helical" evidence="10">
    <location>
        <begin position="91"/>
        <end position="110"/>
    </location>
</feature>
<evidence type="ECO:0000259" key="11">
    <source>
        <dbReference type="PROSITE" id="PS50850"/>
    </source>
</evidence>
<dbReference type="GO" id="GO:0022857">
    <property type="term" value="F:transmembrane transporter activity"/>
    <property type="evidence" value="ECO:0007669"/>
    <property type="project" value="InterPro"/>
</dbReference>
<keyword evidence="8 10" id="KW-0472">Membrane</keyword>
<dbReference type="InterPro" id="IPR003663">
    <property type="entry name" value="Sugar/inositol_transpt"/>
</dbReference>
<dbReference type="InterPro" id="IPR036259">
    <property type="entry name" value="MFS_trans_sf"/>
</dbReference>
<dbReference type="PRINTS" id="PR00171">
    <property type="entry name" value="SUGRTRNSPORT"/>
</dbReference>
<dbReference type="PROSITE" id="PS00216">
    <property type="entry name" value="SUGAR_TRANSPORT_1"/>
    <property type="match status" value="1"/>
</dbReference>
<dbReference type="InterPro" id="IPR050814">
    <property type="entry name" value="Myo-inositol_Transporter"/>
</dbReference>
<feature type="transmembrane region" description="Helical" evidence="10">
    <location>
        <begin position="418"/>
        <end position="438"/>
    </location>
</feature>
<feature type="transmembrane region" description="Helical" evidence="10">
    <location>
        <begin position="194"/>
        <end position="214"/>
    </location>
</feature>
<evidence type="ECO:0000313" key="12">
    <source>
        <dbReference type="EMBL" id="PRZ41191.1"/>
    </source>
</evidence>
<dbReference type="PROSITE" id="PS00217">
    <property type="entry name" value="SUGAR_TRANSPORT_2"/>
    <property type="match status" value="1"/>
</dbReference>
<dbReference type="Pfam" id="PF00083">
    <property type="entry name" value="Sugar_tr"/>
    <property type="match status" value="1"/>
</dbReference>
<comment type="caution">
    <text evidence="12">The sequence shown here is derived from an EMBL/GenBank/DDBJ whole genome shotgun (WGS) entry which is preliminary data.</text>
</comment>
<dbReference type="InterPro" id="IPR020846">
    <property type="entry name" value="MFS_dom"/>
</dbReference>
<feature type="transmembrane region" description="Helical" evidence="10">
    <location>
        <begin position="21"/>
        <end position="38"/>
    </location>
</feature>
<organism evidence="12 13">
    <name type="scientific">Antricoccus suffuscus</name>
    <dbReference type="NCBI Taxonomy" id="1629062"/>
    <lineage>
        <taxon>Bacteria</taxon>
        <taxon>Bacillati</taxon>
        <taxon>Actinomycetota</taxon>
        <taxon>Actinomycetes</taxon>
        <taxon>Geodermatophilales</taxon>
        <taxon>Antricoccaceae</taxon>
        <taxon>Antricoccus</taxon>
    </lineage>
</organism>
<dbReference type="InterPro" id="IPR005828">
    <property type="entry name" value="MFS_sugar_transport-like"/>
</dbReference>
<dbReference type="PROSITE" id="PS50850">
    <property type="entry name" value="MFS"/>
    <property type="match status" value="1"/>
</dbReference>
<keyword evidence="6 10" id="KW-0812">Transmembrane</keyword>
<feature type="transmembrane region" description="Helical" evidence="10">
    <location>
        <begin position="342"/>
        <end position="362"/>
    </location>
</feature>
<feature type="transmembrane region" description="Helical" evidence="10">
    <location>
        <begin position="314"/>
        <end position="335"/>
    </location>
</feature>
<evidence type="ECO:0000256" key="4">
    <source>
        <dbReference type="ARBA" id="ARBA00022475"/>
    </source>
</evidence>
<dbReference type="GO" id="GO:0005886">
    <property type="term" value="C:plasma membrane"/>
    <property type="evidence" value="ECO:0007669"/>
    <property type="project" value="UniProtKB-SubCell"/>
</dbReference>
<comment type="subcellular location">
    <subcellularLocation>
        <location evidence="1">Cell membrane</location>
        <topology evidence="1">Multi-pass membrane protein</topology>
    </subcellularLocation>
</comment>
<keyword evidence="13" id="KW-1185">Reference proteome</keyword>
<name>A0A2T0ZXV8_9ACTN</name>
<dbReference type="EMBL" id="PVUE01000011">
    <property type="protein sequence ID" value="PRZ41191.1"/>
    <property type="molecule type" value="Genomic_DNA"/>
</dbReference>
<gene>
    <name evidence="12" type="ORF">CLV47_11167</name>
</gene>
<keyword evidence="4" id="KW-1003">Cell membrane</keyword>
<feature type="transmembrane region" description="Helical" evidence="10">
    <location>
        <begin position="382"/>
        <end position="406"/>
    </location>
</feature>
<evidence type="ECO:0000256" key="5">
    <source>
        <dbReference type="ARBA" id="ARBA00022597"/>
    </source>
</evidence>
<dbReference type="OrthoDB" id="4008739at2"/>
<evidence type="ECO:0000313" key="13">
    <source>
        <dbReference type="Proteomes" id="UP000237752"/>
    </source>
</evidence>
<dbReference type="RefSeq" id="WP_106349567.1">
    <property type="nucleotide sequence ID" value="NZ_PVUE01000011.1"/>
</dbReference>
<dbReference type="NCBIfam" id="TIGR00879">
    <property type="entry name" value="SP"/>
    <property type="match status" value="1"/>
</dbReference>
<dbReference type="Proteomes" id="UP000237752">
    <property type="component" value="Unassembled WGS sequence"/>
</dbReference>
<feature type="transmembrane region" description="Helical" evidence="10">
    <location>
        <begin position="116"/>
        <end position="137"/>
    </location>
</feature>
<evidence type="ECO:0000256" key="10">
    <source>
        <dbReference type="SAM" id="Phobius"/>
    </source>
</evidence>
<comment type="similarity">
    <text evidence="2 9">Belongs to the major facilitator superfamily. Sugar transporter (TC 2.A.1.1) family.</text>
</comment>
<dbReference type="CDD" id="cd17359">
    <property type="entry name" value="MFS_XylE_like"/>
    <property type="match status" value="1"/>
</dbReference>
<proteinExistence type="inferred from homology"/>
<dbReference type="InterPro" id="IPR005829">
    <property type="entry name" value="Sugar_transporter_CS"/>
</dbReference>
<dbReference type="FunFam" id="1.20.1250.20:FF:000122">
    <property type="entry name" value="D-xylose transporter XylE"/>
    <property type="match status" value="1"/>
</dbReference>
<evidence type="ECO:0000256" key="1">
    <source>
        <dbReference type="ARBA" id="ARBA00004651"/>
    </source>
</evidence>